<sequence length="60" mass="6269">MPTVADLGVSFAILVPAGADRGQSEAAGAKKGQFGRVLMHGNDRGRVYTPQAVQSRPLSM</sequence>
<protein>
    <submittedName>
        <fullName evidence="1">Uncharacterized protein</fullName>
    </submittedName>
</protein>
<dbReference type="EMBL" id="AP010904">
    <property type="protein sequence ID" value="BAH77177.1"/>
    <property type="molecule type" value="Genomic_DNA"/>
</dbReference>
<dbReference type="Proteomes" id="UP000009071">
    <property type="component" value="Chromosome"/>
</dbReference>
<name>C4XM49_SOLM1</name>
<evidence type="ECO:0000313" key="1">
    <source>
        <dbReference type="EMBL" id="BAH77177.1"/>
    </source>
</evidence>
<dbReference type="AlphaFoldDB" id="C4XM49"/>
<dbReference type="HOGENOM" id="CLU_2933866_0_0_7"/>
<reference evidence="1 2" key="1">
    <citation type="journal article" date="2009" name="Genome Res.">
        <title>Whole genome sequence of Desulfovibrio magneticus strain RS-1 revealed common gene clusters in magnetotactic bacteria.</title>
        <authorList>
            <person name="Nakazawa H."/>
            <person name="Arakaki A."/>
            <person name="Narita-Yamada S."/>
            <person name="Yashiro I."/>
            <person name="Jinno K."/>
            <person name="Aoki N."/>
            <person name="Tsuruyama A."/>
            <person name="Okamura Y."/>
            <person name="Tanikawa S."/>
            <person name="Fujita N."/>
            <person name="Takeyama H."/>
            <person name="Matsunaga T."/>
        </authorList>
    </citation>
    <scope>NUCLEOTIDE SEQUENCE [LARGE SCALE GENOMIC DNA]</scope>
    <source>
        <strain evidence="2">ATCC 700980 / DSM 13731 / RS-1</strain>
    </source>
</reference>
<proteinExistence type="predicted"/>
<organism evidence="1 2">
    <name type="scientific">Solidesulfovibrio magneticus (strain ATCC 700980 / DSM 13731 / RS-1)</name>
    <name type="common">Desulfovibrio magneticus</name>
    <dbReference type="NCBI Taxonomy" id="573370"/>
    <lineage>
        <taxon>Bacteria</taxon>
        <taxon>Pseudomonadati</taxon>
        <taxon>Thermodesulfobacteriota</taxon>
        <taxon>Desulfovibrionia</taxon>
        <taxon>Desulfovibrionales</taxon>
        <taxon>Desulfovibrionaceae</taxon>
        <taxon>Solidesulfovibrio</taxon>
    </lineage>
</organism>
<evidence type="ECO:0000313" key="2">
    <source>
        <dbReference type="Proteomes" id="UP000009071"/>
    </source>
</evidence>
<gene>
    <name evidence="1" type="ordered locus">DMR_36860</name>
</gene>
<keyword evidence="2" id="KW-1185">Reference proteome</keyword>
<dbReference type="KEGG" id="dma:DMR_36860"/>
<accession>C4XM49</accession>